<dbReference type="Proteomes" id="UP001240150">
    <property type="component" value="Chromosome"/>
</dbReference>
<protein>
    <submittedName>
        <fullName evidence="2">Uncharacterized protein</fullName>
    </submittedName>
</protein>
<proteinExistence type="predicted"/>
<keyword evidence="3" id="KW-1185">Reference proteome</keyword>
<reference evidence="2 3" key="1">
    <citation type="submission" date="2023-06" db="EMBL/GenBank/DDBJ databases">
        <authorList>
            <person name="Yushchuk O."/>
            <person name="Binda E."/>
            <person name="Ruckert-Reed C."/>
            <person name="Fedorenko V."/>
            <person name="Kalinowski J."/>
            <person name="Marinelli F."/>
        </authorList>
    </citation>
    <scope>NUCLEOTIDE SEQUENCE [LARGE SCALE GENOMIC DNA]</scope>
    <source>
        <strain evidence="2 3">NRRL 3884</strain>
    </source>
</reference>
<name>A0ABY8W9T3_9ACTN</name>
<evidence type="ECO:0000256" key="1">
    <source>
        <dbReference type="SAM" id="SignalP"/>
    </source>
</evidence>
<keyword evidence="1" id="KW-0732">Signal</keyword>
<dbReference type="RefSeq" id="WP_284915821.1">
    <property type="nucleotide sequence ID" value="NZ_CP126980.1"/>
</dbReference>
<sequence>MRKLVLSLAAVLAGVAGTAGAALATEPAPQPAATPAAAAAPVPAAKPVTKQAVAVVVVRTGGRHGGQSVFTLVGASSRDEAEVLRLASSPAFQALRPRYAPAGAVKNRYTYRIEAGYRDDSKKRVTVVEGTPGTPKVVLEVIRLMTDESDMSSDFPPGFPFN</sequence>
<organism evidence="2 3">
    <name type="scientific">Actinoplanes oblitus</name>
    <dbReference type="NCBI Taxonomy" id="3040509"/>
    <lineage>
        <taxon>Bacteria</taxon>
        <taxon>Bacillati</taxon>
        <taxon>Actinomycetota</taxon>
        <taxon>Actinomycetes</taxon>
        <taxon>Micromonosporales</taxon>
        <taxon>Micromonosporaceae</taxon>
        <taxon>Actinoplanes</taxon>
    </lineage>
</organism>
<feature type="chain" id="PRO_5045623320" evidence="1">
    <location>
        <begin position="22"/>
        <end position="162"/>
    </location>
</feature>
<evidence type="ECO:0000313" key="2">
    <source>
        <dbReference type="EMBL" id="WIM94596.1"/>
    </source>
</evidence>
<dbReference type="EMBL" id="CP126980">
    <property type="protein sequence ID" value="WIM94596.1"/>
    <property type="molecule type" value="Genomic_DNA"/>
</dbReference>
<feature type="signal peptide" evidence="1">
    <location>
        <begin position="1"/>
        <end position="21"/>
    </location>
</feature>
<accession>A0ABY8W9T3</accession>
<evidence type="ECO:0000313" key="3">
    <source>
        <dbReference type="Proteomes" id="UP001240150"/>
    </source>
</evidence>
<gene>
    <name evidence="2" type="ORF">ACTOB_006635</name>
</gene>